<evidence type="ECO:0000313" key="2">
    <source>
        <dbReference type="EMBL" id="KAK8768619.1"/>
    </source>
</evidence>
<dbReference type="GO" id="GO:0016405">
    <property type="term" value="F:CoA-ligase activity"/>
    <property type="evidence" value="ECO:0007669"/>
    <property type="project" value="TreeGrafter"/>
</dbReference>
<accession>A0AAQ4E1M9</accession>
<dbReference type="Gene3D" id="3.30.300.30">
    <property type="match status" value="1"/>
</dbReference>
<protein>
    <recommendedName>
        <fullName evidence="1">AMP-binding enzyme C-terminal domain-containing protein</fullName>
    </recommendedName>
</protein>
<gene>
    <name evidence="2" type="ORF">V5799_014916</name>
</gene>
<dbReference type="PANTHER" id="PTHR24096:SF422">
    <property type="entry name" value="BCDNA.GH02901"/>
    <property type="match status" value="1"/>
</dbReference>
<feature type="domain" description="AMP-binding enzyme C-terminal" evidence="1">
    <location>
        <begin position="39"/>
        <end position="118"/>
    </location>
</feature>
<dbReference type="SUPFAM" id="SSF56801">
    <property type="entry name" value="Acetyl-CoA synthetase-like"/>
    <property type="match status" value="1"/>
</dbReference>
<dbReference type="InterPro" id="IPR045851">
    <property type="entry name" value="AMP-bd_C_sf"/>
</dbReference>
<dbReference type="EMBL" id="JARKHS020023682">
    <property type="protein sequence ID" value="KAK8768619.1"/>
    <property type="molecule type" value="Genomic_DNA"/>
</dbReference>
<dbReference type="Proteomes" id="UP001321473">
    <property type="component" value="Unassembled WGS sequence"/>
</dbReference>
<reference evidence="2 3" key="1">
    <citation type="journal article" date="2023" name="Arcadia Sci">
        <title>De novo assembly of a long-read Amblyomma americanum tick genome.</title>
        <authorList>
            <person name="Chou S."/>
            <person name="Poskanzer K.E."/>
            <person name="Rollins M."/>
            <person name="Thuy-Boun P.S."/>
        </authorList>
    </citation>
    <scope>NUCLEOTIDE SEQUENCE [LARGE SCALE GENOMIC DNA]</scope>
    <source>
        <strain evidence="2">F_SG_1</strain>
        <tissue evidence="2">Salivary glands</tissue>
    </source>
</reference>
<sequence>MRSVCAGDIGYYNERGEFYVVDRIKEMFKCMDQQVAPSEIEDMLLQHEAVKDAAVAGVPHPEFGDAPRAFVVLRKGYAASEGTAAELRALVSAKVARHKHLHGGVEFVSSIPKSDTGKSLRRDLRDAYLQRQAVRGL</sequence>
<organism evidence="2 3">
    <name type="scientific">Amblyomma americanum</name>
    <name type="common">Lone star tick</name>
    <dbReference type="NCBI Taxonomy" id="6943"/>
    <lineage>
        <taxon>Eukaryota</taxon>
        <taxon>Metazoa</taxon>
        <taxon>Ecdysozoa</taxon>
        <taxon>Arthropoda</taxon>
        <taxon>Chelicerata</taxon>
        <taxon>Arachnida</taxon>
        <taxon>Acari</taxon>
        <taxon>Parasitiformes</taxon>
        <taxon>Ixodida</taxon>
        <taxon>Ixodoidea</taxon>
        <taxon>Ixodidae</taxon>
        <taxon>Amblyomminae</taxon>
        <taxon>Amblyomma</taxon>
    </lineage>
</organism>
<comment type="caution">
    <text evidence="2">The sequence shown here is derived from an EMBL/GenBank/DDBJ whole genome shotgun (WGS) entry which is preliminary data.</text>
</comment>
<dbReference type="Pfam" id="PF13193">
    <property type="entry name" value="AMP-binding_C"/>
    <property type="match status" value="1"/>
</dbReference>
<evidence type="ECO:0000313" key="3">
    <source>
        <dbReference type="Proteomes" id="UP001321473"/>
    </source>
</evidence>
<name>A0AAQ4E1M9_AMBAM</name>
<evidence type="ECO:0000259" key="1">
    <source>
        <dbReference type="Pfam" id="PF13193"/>
    </source>
</evidence>
<dbReference type="AlphaFoldDB" id="A0AAQ4E1M9"/>
<dbReference type="InterPro" id="IPR025110">
    <property type="entry name" value="AMP-bd_C"/>
</dbReference>
<keyword evidence="3" id="KW-1185">Reference proteome</keyword>
<proteinExistence type="predicted"/>
<dbReference type="PANTHER" id="PTHR24096">
    <property type="entry name" value="LONG-CHAIN-FATTY-ACID--COA LIGASE"/>
    <property type="match status" value="1"/>
</dbReference>